<feature type="region of interest" description="Disordered" evidence="1">
    <location>
        <begin position="57"/>
        <end position="99"/>
    </location>
</feature>
<dbReference type="Proteomes" id="UP001642540">
    <property type="component" value="Unassembled WGS sequence"/>
</dbReference>
<comment type="caution">
    <text evidence="2">The sequence shown here is derived from an EMBL/GenBank/DDBJ whole genome shotgun (WGS) entry which is preliminary data.</text>
</comment>
<evidence type="ECO:0000256" key="1">
    <source>
        <dbReference type="SAM" id="MobiDB-lite"/>
    </source>
</evidence>
<protein>
    <submittedName>
        <fullName evidence="2">Uncharacterized protein</fullName>
    </submittedName>
</protein>
<reference evidence="2 3" key="1">
    <citation type="submission" date="2024-08" db="EMBL/GenBank/DDBJ databases">
        <authorList>
            <person name="Cucini C."/>
            <person name="Frati F."/>
        </authorList>
    </citation>
    <scope>NUCLEOTIDE SEQUENCE [LARGE SCALE GENOMIC DNA]</scope>
</reference>
<keyword evidence="3" id="KW-1185">Reference proteome</keyword>
<feature type="region of interest" description="Disordered" evidence="1">
    <location>
        <begin position="590"/>
        <end position="620"/>
    </location>
</feature>
<gene>
    <name evidence="2" type="ORF">ODALV1_LOCUS12253</name>
</gene>
<feature type="compositionally biased region" description="Polar residues" evidence="1">
    <location>
        <begin position="206"/>
        <end position="217"/>
    </location>
</feature>
<evidence type="ECO:0000313" key="3">
    <source>
        <dbReference type="Proteomes" id="UP001642540"/>
    </source>
</evidence>
<accession>A0ABP1QJX7</accession>
<feature type="compositionally biased region" description="Basic residues" evidence="1">
    <location>
        <begin position="165"/>
        <end position="174"/>
    </location>
</feature>
<dbReference type="EMBL" id="CAXLJM020000036">
    <property type="protein sequence ID" value="CAL8105993.1"/>
    <property type="molecule type" value="Genomic_DNA"/>
</dbReference>
<feature type="region of interest" description="Disordered" evidence="1">
    <location>
        <begin position="163"/>
        <end position="233"/>
    </location>
</feature>
<feature type="compositionally biased region" description="Basic and acidic residues" evidence="1">
    <location>
        <begin position="64"/>
        <end position="79"/>
    </location>
</feature>
<sequence>MRNTKKYNPSRIESFMELTAMLYAEIENVSQVVSQEKFQKMVEKYQTELKEQLKWNPYGTLEPTNHERETEKCKDERIKPKSGKQVKSPRLSGTQSTDSFTISQDALYQYRSPPPTLSYGHRLDRDFAYAPPSYRFPSPPMQGTIRGQPQYLFHRPAIRAAPGRHLQHQGHPRQRIQPPPPTQAAPGDQLQHRYRSRERERQSQHPYQRQSIQIRTRAQQHHRIHDQPQQIVPPAQTAQNSTYLPNKVNSFEQLRNNIPRMTNNLCIWNHKFQLWKQAMLILGLPSDEIQEKERQHQVMISALERMNSHFAAQLNFGQQNLQELRQNRRDIPAAAGTNPVGPMAMGGGPPTSVSSIACTQRSSGGVVAVVQKPPPPPIPQASPSTSAGCAGNQNETHFRDNATVDTDSGTQLGTTLTLNDVIVAGGYGEQVTIRKLETEEIPIPDLVDFMEEAIRDRSITRNIQNDLNTLDPPAETRKANNIDPQADSAPNAVVNDGALVRFQWPLGREGTIRDNLYLLPRVYAIRNPFPRRRAQMPCPLPPIQPRPAAGAEVLLINSQPDNKEMQPILEAPAPMEIASHDALVPVPGRPIKMEPEEEPEEDEEDIVPPLPPTRPSPDSNASQVIFVREIEGPVAKLSKIVDGIKRGNHSNINFDELCNSVDMLKGMITVPADNIPVPIPSPL</sequence>
<evidence type="ECO:0000313" key="2">
    <source>
        <dbReference type="EMBL" id="CAL8105993.1"/>
    </source>
</evidence>
<proteinExistence type="predicted"/>
<feature type="compositionally biased region" description="Acidic residues" evidence="1">
    <location>
        <begin position="595"/>
        <end position="606"/>
    </location>
</feature>
<feature type="region of interest" description="Disordered" evidence="1">
    <location>
        <begin position="466"/>
        <end position="490"/>
    </location>
</feature>
<name>A0ABP1QJX7_9HEXA</name>
<organism evidence="2 3">
    <name type="scientific">Orchesella dallaii</name>
    <dbReference type="NCBI Taxonomy" id="48710"/>
    <lineage>
        <taxon>Eukaryota</taxon>
        <taxon>Metazoa</taxon>
        <taxon>Ecdysozoa</taxon>
        <taxon>Arthropoda</taxon>
        <taxon>Hexapoda</taxon>
        <taxon>Collembola</taxon>
        <taxon>Entomobryomorpha</taxon>
        <taxon>Entomobryoidea</taxon>
        <taxon>Orchesellidae</taxon>
        <taxon>Orchesellinae</taxon>
        <taxon>Orchesella</taxon>
    </lineage>
</organism>